<protein>
    <submittedName>
        <fullName evidence="1">Uncharacterized protein</fullName>
    </submittedName>
</protein>
<gene>
    <name evidence="1" type="ORF">H4S07_006333</name>
</gene>
<keyword evidence="2" id="KW-1185">Reference proteome</keyword>
<evidence type="ECO:0000313" key="2">
    <source>
        <dbReference type="Proteomes" id="UP001140096"/>
    </source>
</evidence>
<name>A0ACC1KW21_9FUNG</name>
<feature type="non-terminal residue" evidence="1">
    <location>
        <position position="1"/>
    </location>
</feature>
<dbReference type="EMBL" id="JANBUP010003685">
    <property type="protein sequence ID" value="KAJ2796016.1"/>
    <property type="molecule type" value="Genomic_DNA"/>
</dbReference>
<comment type="caution">
    <text evidence="1">The sequence shown here is derived from an EMBL/GenBank/DDBJ whole genome shotgun (WGS) entry which is preliminary data.</text>
</comment>
<reference evidence="1" key="1">
    <citation type="submission" date="2022-07" db="EMBL/GenBank/DDBJ databases">
        <title>Phylogenomic reconstructions and comparative analyses of Kickxellomycotina fungi.</title>
        <authorList>
            <person name="Reynolds N.K."/>
            <person name="Stajich J.E."/>
            <person name="Barry K."/>
            <person name="Grigoriev I.V."/>
            <person name="Crous P."/>
            <person name="Smith M.E."/>
        </authorList>
    </citation>
    <scope>NUCLEOTIDE SEQUENCE</scope>
    <source>
        <strain evidence="1">CBS 102833</strain>
    </source>
</reference>
<feature type="non-terminal residue" evidence="1">
    <location>
        <position position="120"/>
    </location>
</feature>
<dbReference type="Proteomes" id="UP001140096">
    <property type="component" value="Unassembled WGS sequence"/>
</dbReference>
<organism evidence="1 2">
    <name type="scientific">Coemansia furcata</name>
    <dbReference type="NCBI Taxonomy" id="417177"/>
    <lineage>
        <taxon>Eukaryota</taxon>
        <taxon>Fungi</taxon>
        <taxon>Fungi incertae sedis</taxon>
        <taxon>Zoopagomycota</taxon>
        <taxon>Kickxellomycotina</taxon>
        <taxon>Kickxellomycetes</taxon>
        <taxon>Kickxellales</taxon>
        <taxon>Kickxellaceae</taxon>
        <taxon>Coemansia</taxon>
    </lineage>
</organism>
<proteinExistence type="predicted"/>
<sequence length="120" mass="13534">TRRLSTAEPDDKRGSQVVLSDESQKLIESIFSGRLSIGNNSDKRISREDYRALANEKSEARSIDMSNKRSPQPLPQHVVGDSHSAVMPERDGTKMRKPSFWSMFRGANGSQRREPTSDEK</sequence>
<accession>A0ACC1KW21</accession>
<evidence type="ECO:0000313" key="1">
    <source>
        <dbReference type="EMBL" id="KAJ2796016.1"/>
    </source>
</evidence>